<organism evidence="10 11">
    <name type="scientific">Niabella soli DSM 19437</name>
    <dbReference type="NCBI Taxonomy" id="929713"/>
    <lineage>
        <taxon>Bacteria</taxon>
        <taxon>Pseudomonadati</taxon>
        <taxon>Bacteroidota</taxon>
        <taxon>Chitinophagia</taxon>
        <taxon>Chitinophagales</taxon>
        <taxon>Chitinophagaceae</taxon>
        <taxon>Niabella</taxon>
    </lineage>
</organism>
<dbReference type="STRING" id="929713.NIASO_08355"/>
<keyword evidence="11" id="KW-1185">Reference proteome</keyword>
<feature type="transmembrane region" description="Helical" evidence="8">
    <location>
        <begin position="132"/>
        <end position="156"/>
    </location>
</feature>
<evidence type="ECO:0000256" key="7">
    <source>
        <dbReference type="ARBA" id="ARBA00023136"/>
    </source>
</evidence>
<dbReference type="CDD" id="cd17320">
    <property type="entry name" value="MFS_MdfA_MDR_like"/>
    <property type="match status" value="1"/>
</dbReference>
<dbReference type="Proteomes" id="UP000003586">
    <property type="component" value="Chromosome"/>
</dbReference>
<gene>
    <name evidence="10" type="ORF">NIASO_08355</name>
</gene>
<evidence type="ECO:0000256" key="5">
    <source>
        <dbReference type="ARBA" id="ARBA00022692"/>
    </source>
</evidence>
<proteinExistence type="inferred from homology"/>
<dbReference type="PANTHER" id="PTHR23502:SF132">
    <property type="entry name" value="POLYAMINE TRANSPORTER 2-RELATED"/>
    <property type="match status" value="1"/>
</dbReference>
<feature type="transmembrane region" description="Helical" evidence="8">
    <location>
        <begin position="368"/>
        <end position="387"/>
    </location>
</feature>
<dbReference type="OrthoDB" id="9800416at2"/>
<evidence type="ECO:0000256" key="1">
    <source>
        <dbReference type="ARBA" id="ARBA00004651"/>
    </source>
</evidence>
<dbReference type="AlphaFoldDB" id="W0F158"/>
<comment type="subcellular location">
    <subcellularLocation>
        <location evidence="1">Cell membrane</location>
        <topology evidence="1">Multi-pass membrane protein</topology>
    </subcellularLocation>
</comment>
<name>W0F158_9BACT</name>
<evidence type="ECO:0000256" key="8">
    <source>
        <dbReference type="SAM" id="Phobius"/>
    </source>
</evidence>
<dbReference type="PROSITE" id="PS50850">
    <property type="entry name" value="MFS"/>
    <property type="match status" value="1"/>
</dbReference>
<dbReference type="PANTHER" id="PTHR23502">
    <property type="entry name" value="MAJOR FACILITATOR SUPERFAMILY"/>
    <property type="match status" value="1"/>
</dbReference>
<dbReference type="GO" id="GO:0042910">
    <property type="term" value="F:xenobiotic transmembrane transporter activity"/>
    <property type="evidence" value="ECO:0007669"/>
    <property type="project" value="InterPro"/>
</dbReference>
<keyword evidence="5 8" id="KW-0812">Transmembrane</keyword>
<evidence type="ECO:0000259" key="9">
    <source>
        <dbReference type="PROSITE" id="PS50850"/>
    </source>
</evidence>
<feature type="domain" description="Major facilitator superfamily (MFS) profile" evidence="9">
    <location>
        <begin position="8"/>
        <end position="392"/>
    </location>
</feature>
<keyword evidence="6 8" id="KW-1133">Transmembrane helix</keyword>
<feature type="transmembrane region" description="Helical" evidence="8">
    <location>
        <begin position="162"/>
        <end position="182"/>
    </location>
</feature>
<feature type="transmembrane region" description="Helical" evidence="8">
    <location>
        <begin position="307"/>
        <end position="330"/>
    </location>
</feature>
<evidence type="ECO:0000256" key="2">
    <source>
        <dbReference type="ARBA" id="ARBA00006236"/>
    </source>
</evidence>
<dbReference type="Pfam" id="PF07690">
    <property type="entry name" value="MFS_1"/>
    <property type="match status" value="1"/>
</dbReference>
<keyword evidence="7 8" id="KW-0472">Membrane</keyword>
<dbReference type="InterPro" id="IPR020846">
    <property type="entry name" value="MFS_dom"/>
</dbReference>
<keyword evidence="4" id="KW-1003">Cell membrane</keyword>
<reference evidence="10 11" key="1">
    <citation type="submission" date="2013-12" db="EMBL/GenBank/DDBJ databases">
        <authorList>
            <consortium name="DOE Joint Genome Institute"/>
            <person name="Eisen J."/>
            <person name="Huntemann M."/>
            <person name="Han J."/>
            <person name="Chen A."/>
            <person name="Kyrpides N."/>
            <person name="Mavromatis K."/>
            <person name="Markowitz V."/>
            <person name="Palaniappan K."/>
            <person name="Ivanova N."/>
            <person name="Schaumberg A."/>
            <person name="Pati A."/>
            <person name="Liolios K."/>
            <person name="Nordberg H.P."/>
            <person name="Cantor M.N."/>
            <person name="Hua S.X."/>
            <person name="Woyke T."/>
        </authorList>
    </citation>
    <scope>NUCLEOTIDE SEQUENCE [LARGE SCALE GENOMIC DNA]</scope>
    <source>
        <strain evidence="11">DSM 19437</strain>
    </source>
</reference>
<dbReference type="NCBIfam" id="TIGR00710">
    <property type="entry name" value="efflux_Bcr_CflA"/>
    <property type="match status" value="1"/>
</dbReference>
<dbReference type="EMBL" id="CP007035">
    <property type="protein sequence ID" value="AHF15164.1"/>
    <property type="molecule type" value="Genomic_DNA"/>
</dbReference>
<feature type="transmembrane region" description="Helical" evidence="8">
    <location>
        <begin position="250"/>
        <end position="270"/>
    </location>
</feature>
<accession>W0F158</accession>
<dbReference type="Gene3D" id="1.20.1720.10">
    <property type="entry name" value="Multidrug resistance protein D"/>
    <property type="match status" value="1"/>
</dbReference>
<dbReference type="InterPro" id="IPR004812">
    <property type="entry name" value="Efflux_drug-R_Bcr/CmlA"/>
</dbReference>
<feature type="transmembrane region" description="Helical" evidence="8">
    <location>
        <begin position="74"/>
        <end position="92"/>
    </location>
</feature>
<dbReference type="InterPro" id="IPR036259">
    <property type="entry name" value="MFS_trans_sf"/>
</dbReference>
<dbReference type="HOGENOM" id="CLU_001265_47_0_10"/>
<dbReference type="FunFam" id="1.20.1720.10:FF:000005">
    <property type="entry name" value="Bcr/CflA family efflux transporter"/>
    <property type="match status" value="1"/>
</dbReference>
<evidence type="ECO:0000256" key="4">
    <source>
        <dbReference type="ARBA" id="ARBA00022475"/>
    </source>
</evidence>
<dbReference type="GO" id="GO:1990961">
    <property type="term" value="P:xenobiotic detoxification by transmembrane export across the plasma membrane"/>
    <property type="evidence" value="ECO:0007669"/>
    <property type="project" value="InterPro"/>
</dbReference>
<sequence length="409" mass="43620">MRKQRFIHLLILGLLSAIGPFSIDMYLPGFPDIAKDLHTNVSRVALTLSGFFIGIAIGQLLYGPLLDKYGRKKPMYIGMVLYVLASFSAPFVKTVEMLIALRFLQAIGGCVGMVASRAMVRDLFDVTESAKVFSLLMLVVGVSPIIAPTVGGYLAAAFGWPSIFMVLGSIGAVILVMVIIWLPESKKPDPHYSLYPKAILGKFGAVMKNSTFLVYTFTGAFTAAGLYAYISGSPHVFMEIFGVSERVYGWIFAIIAAGLIIATQINAQILKRVSSNDIIPRAVSFQVLTGILLFAGFALNWLGLYGGIVLCCLFLACQGFTFPNASALAIAPFRNDAGSASALLGFIQMAVGASVTAVMSLFHSTSAVPMAGVMALCAITAIIILLFGGKTLKKQSLAINNQQVGDPGI</sequence>
<feature type="transmembrane region" description="Helical" evidence="8">
    <location>
        <begin position="44"/>
        <end position="62"/>
    </location>
</feature>
<evidence type="ECO:0000256" key="6">
    <source>
        <dbReference type="ARBA" id="ARBA00022989"/>
    </source>
</evidence>
<dbReference type="GO" id="GO:0005886">
    <property type="term" value="C:plasma membrane"/>
    <property type="evidence" value="ECO:0007669"/>
    <property type="project" value="UniProtKB-SubCell"/>
</dbReference>
<feature type="transmembrane region" description="Helical" evidence="8">
    <location>
        <begin position="342"/>
        <end position="362"/>
    </location>
</feature>
<comment type="similarity">
    <text evidence="2">Belongs to the major facilitator superfamily. Bcr/CmlA family.</text>
</comment>
<feature type="transmembrane region" description="Helical" evidence="8">
    <location>
        <begin position="212"/>
        <end position="230"/>
    </location>
</feature>
<keyword evidence="3" id="KW-0813">Transport</keyword>
<dbReference type="RefSeq" id="WP_008584640.1">
    <property type="nucleotide sequence ID" value="NZ_CP007035.1"/>
</dbReference>
<dbReference type="SUPFAM" id="SSF103473">
    <property type="entry name" value="MFS general substrate transporter"/>
    <property type="match status" value="1"/>
</dbReference>
<evidence type="ECO:0000313" key="10">
    <source>
        <dbReference type="EMBL" id="AHF15164.1"/>
    </source>
</evidence>
<evidence type="ECO:0000313" key="11">
    <source>
        <dbReference type="Proteomes" id="UP000003586"/>
    </source>
</evidence>
<feature type="transmembrane region" description="Helical" evidence="8">
    <location>
        <begin position="282"/>
        <end position="301"/>
    </location>
</feature>
<protein>
    <submittedName>
        <fullName evidence="10">Multidrug transporter</fullName>
    </submittedName>
</protein>
<dbReference type="InterPro" id="IPR011701">
    <property type="entry name" value="MFS"/>
</dbReference>
<evidence type="ECO:0000256" key="3">
    <source>
        <dbReference type="ARBA" id="ARBA00022448"/>
    </source>
</evidence>
<dbReference type="eggNOG" id="COG2814">
    <property type="taxonomic scope" value="Bacteria"/>
</dbReference>
<feature type="transmembrane region" description="Helical" evidence="8">
    <location>
        <begin position="98"/>
        <end position="120"/>
    </location>
</feature>
<dbReference type="KEGG" id="nso:NIASO_08355"/>